<proteinExistence type="predicted"/>
<name>A0A9D2J2W4_9MICO</name>
<dbReference type="Proteomes" id="UP000824037">
    <property type="component" value="Unassembled WGS sequence"/>
</dbReference>
<dbReference type="EMBL" id="DXBY01000015">
    <property type="protein sequence ID" value="HIZ34282.1"/>
    <property type="molecule type" value="Genomic_DNA"/>
</dbReference>
<dbReference type="InterPro" id="IPR054058">
    <property type="entry name" value="HTH_67"/>
</dbReference>
<protein>
    <recommendedName>
        <fullName evidence="3">MarR family transcriptional regulator</fullName>
    </recommendedName>
</protein>
<dbReference type="InterPro" id="IPR039422">
    <property type="entry name" value="MarR/SlyA-like"/>
</dbReference>
<sequence length="180" mass="18543">MIDEDLARATALIPGTTHEIGPSRVREAVPTTAVGEILGLADELTRIGSAGTQLARRIESVTGLRGGEVQVLAAVDAGSVHPRGIAEVIGQVVEAAEATVNALVERGLLGRHAHTSDPAGELALVHLTPPGRAVLEQVEAVQIRLADALASTLGAEQTRTLRSTLGTVADVLDRPALPAD</sequence>
<comment type="caution">
    <text evidence="1">The sequence shown here is derived from an EMBL/GenBank/DDBJ whole genome shotgun (WGS) entry which is preliminary data.</text>
</comment>
<reference evidence="1" key="1">
    <citation type="journal article" date="2021" name="PeerJ">
        <title>Extensive microbial diversity within the chicken gut microbiome revealed by metagenomics and culture.</title>
        <authorList>
            <person name="Gilroy R."/>
            <person name="Ravi A."/>
            <person name="Getino M."/>
            <person name="Pursley I."/>
            <person name="Horton D.L."/>
            <person name="Alikhan N.F."/>
            <person name="Baker D."/>
            <person name="Gharbi K."/>
            <person name="Hall N."/>
            <person name="Watson M."/>
            <person name="Adriaenssens E.M."/>
            <person name="Foster-Nyarko E."/>
            <person name="Jarju S."/>
            <person name="Secka A."/>
            <person name="Antonio M."/>
            <person name="Oren A."/>
            <person name="Chaudhuri R.R."/>
            <person name="La Ragione R."/>
            <person name="Hildebrand F."/>
            <person name="Pallen M.J."/>
        </authorList>
    </citation>
    <scope>NUCLEOTIDE SEQUENCE</scope>
    <source>
        <strain evidence="1">ChiGjej4B4-7305</strain>
    </source>
</reference>
<dbReference type="InterPro" id="IPR036388">
    <property type="entry name" value="WH-like_DNA-bd_sf"/>
</dbReference>
<dbReference type="PANTHER" id="PTHR33164">
    <property type="entry name" value="TRANSCRIPTIONAL REGULATOR, MARR FAMILY"/>
    <property type="match status" value="1"/>
</dbReference>
<dbReference type="InterPro" id="IPR036390">
    <property type="entry name" value="WH_DNA-bd_sf"/>
</dbReference>
<accession>A0A9D2J2W4</accession>
<evidence type="ECO:0000313" key="1">
    <source>
        <dbReference type="EMBL" id="HIZ34282.1"/>
    </source>
</evidence>
<evidence type="ECO:0008006" key="3">
    <source>
        <dbReference type="Google" id="ProtNLM"/>
    </source>
</evidence>
<evidence type="ECO:0000313" key="2">
    <source>
        <dbReference type="Proteomes" id="UP000824037"/>
    </source>
</evidence>
<dbReference type="GO" id="GO:0003700">
    <property type="term" value="F:DNA-binding transcription factor activity"/>
    <property type="evidence" value="ECO:0007669"/>
    <property type="project" value="InterPro"/>
</dbReference>
<organism evidence="1 2">
    <name type="scientific">Candidatus Ruania gallistercoris</name>
    <dbReference type="NCBI Taxonomy" id="2838746"/>
    <lineage>
        <taxon>Bacteria</taxon>
        <taxon>Bacillati</taxon>
        <taxon>Actinomycetota</taxon>
        <taxon>Actinomycetes</taxon>
        <taxon>Micrococcales</taxon>
        <taxon>Ruaniaceae</taxon>
        <taxon>Ruania</taxon>
    </lineage>
</organism>
<dbReference type="Gene3D" id="1.10.10.10">
    <property type="entry name" value="Winged helix-like DNA-binding domain superfamily/Winged helix DNA-binding domain"/>
    <property type="match status" value="1"/>
</dbReference>
<dbReference type="GO" id="GO:0006950">
    <property type="term" value="P:response to stress"/>
    <property type="evidence" value="ECO:0007669"/>
    <property type="project" value="TreeGrafter"/>
</dbReference>
<dbReference type="AlphaFoldDB" id="A0A9D2J2W4"/>
<reference evidence="1" key="2">
    <citation type="submission" date="2021-04" db="EMBL/GenBank/DDBJ databases">
        <authorList>
            <person name="Gilroy R."/>
        </authorList>
    </citation>
    <scope>NUCLEOTIDE SEQUENCE</scope>
    <source>
        <strain evidence="1">ChiGjej4B4-7305</strain>
    </source>
</reference>
<dbReference type="Pfam" id="PF21863">
    <property type="entry name" value="HTH_67"/>
    <property type="match status" value="1"/>
</dbReference>
<gene>
    <name evidence="1" type="ORF">H9815_00775</name>
</gene>
<dbReference type="PANTHER" id="PTHR33164:SF43">
    <property type="entry name" value="HTH-TYPE TRANSCRIPTIONAL REPRESSOR YETL"/>
    <property type="match status" value="1"/>
</dbReference>
<dbReference type="SUPFAM" id="SSF46785">
    <property type="entry name" value="Winged helix' DNA-binding domain"/>
    <property type="match status" value="1"/>
</dbReference>